<evidence type="ECO:0000313" key="2">
    <source>
        <dbReference type="EMBL" id="CAB4679869.1"/>
    </source>
</evidence>
<protein>
    <submittedName>
        <fullName evidence="3">Unannotated protein</fullName>
    </submittedName>
</protein>
<name>A0A6J6NRC4_9ZZZZ</name>
<organism evidence="3">
    <name type="scientific">freshwater metagenome</name>
    <dbReference type="NCBI Taxonomy" id="449393"/>
    <lineage>
        <taxon>unclassified sequences</taxon>
        <taxon>metagenomes</taxon>
        <taxon>ecological metagenomes</taxon>
    </lineage>
</organism>
<sequence>MKKVFTAIASLALVGGAIVAIAPAEAAVLRVPKTSWPACSDVRTTYCVDSVTVTPVGSTAIKLTYVASGTAAPVTPAPAAPVVPATTDTATATDTSTANTPVAPAPAAAPGLATAGKALTGRWTAATWGAAGLGVLGYDGIAVDAHTANEFSNFVMVDVLPTLTGTTDNLIKLAGLTSNPLFATSMDPDMVISIKLKTGDFQNGVTVAVGNAVTTDAVIDAATGNTVTITGSPVTVPIASDSKQCTGETGKAIANIRQFQVIIVPQNDDQSGFGVPGTSGDMMVASNGSCSLSTPVWNNEAKQMTWTAAAPHFAADGTTVNKGFYRAIIPAKDADLLWGLKNAADAATALEVSVTTEAGGSTAATTNISVKNNNIIIDATGFSYSKPKLSVKIKPTYKPSSAAPAASAPAAKAPAKAVIKKITCVKGKVSKTVSGTAPKCPAGYKQK</sequence>
<evidence type="ECO:0000256" key="1">
    <source>
        <dbReference type="SAM" id="MobiDB-lite"/>
    </source>
</evidence>
<dbReference type="EMBL" id="CAFBRC010000011">
    <property type="protein sequence ID" value="CAB5072204.1"/>
    <property type="molecule type" value="Genomic_DNA"/>
</dbReference>
<reference evidence="3" key="1">
    <citation type="submission" date="2020-05" db="EMBL/GenBank/DDBJ databases">
        <authorList>
            <person name="Chiriac C."/>
            <person name="Salcher M."/>
            <person name="Ghai R."/>
            <person name="Kavagutti S V."/>
        </authorList>
    </citation>
    <scope>NUCLEOTIDE SEQUENCE</scope>
</reference>
<feature type="region of interest" description="Disordered" evidence="1">
    <location>
        <begin position="86"/>
        <end position="105"/>
    </location>
</feature>
<evidence type="ECO:0000313" key="4">
    <source>
        <dbReference type="EMBL" id="CAB4841279.1"/>
    </source>
</evidence>
<evidence type="ECO:0000313" key="3">
    <source>
        <dbReference type="EMBL" id="CAB4686843.1"/>
    </source>
</evidence>
<dbReference type="EMBL" id="CAEZXB010000020">
    <property type="protein sequence ID" value="CAB4679869.1"/>
    <property type="molecule type" value="Genomic_DNA"/>
</dbReference>
<gene>
    <name evidence="2" type="ORF">UFOPK2342_01060</name>
    <name evidence="3" type="ORF">UFOPK2423_00301</name>
    <name evidence="4" type="ORF">UFOPK3266_00346</name>
    <name evidence="5" type="ORF">UFOPK4367_00256</name>
</gene>
<accession>A0A6J6NRC4</accession>
<dbReference type="AlphaFoldDB" id="A0A6J6NRC4"/>
<evidence type="ECO:0000313" key="5">
    <source>
        <dbReference type="EMBL" id="CAB5072204.1"/>
    </source>
</evidence>
<proteinExistence type="predicted"/>
<dbReference type="EMBL" id="CAEZXN010000004">
    <property type="protein sequence ID" value="CAB4686843.1"/>
    <property type="molecule type" value="Genomic_DNA"/>
</dbReference>
<dbReference type="EMBL" id="CAFBAA010000005">
    <property type="protein sequence ID" value="CAB4841279.1"/>
    <property type="molecule type" value="Genomic_DNA"/>
</dbReference>